<dbReference type="EMBL" id="MN740729">
    <property type="protein sequence ID" value="QHS81092.1"/>
    <property type="molecule type" value="Genomic_DNA"/>
</dbReference>
<evidence type="ECO:0008006" key="2">
    <source>
        <dbReference type="Google" id="ProtNLM"/>
    </source>
</evidence>
<organism evidence="1">
    <name type="scientific">viral metagenome</name>
    <dbReference type="NCBI Taxonomy" id="1070528"/>
    <lineage>
        <taxon>unclassified sequences</taxon>
        <taxon>metagenomes</taxon>
        <taxon>organismal metagenomes</taxon>
    </lineage>
</organism>
<dbReference type="AlphaFoldDB" id="A0A6C0AMW5"/>
<dbReference type="Gene3D" id="3.40.50.2000">
    <property type="entry name" value="Glycogen Phosphorylase B"/>
    <property type="match status" value="1"/>
</dbReference>
<protein>
    <recommendedName>
        <fullName evidence="2">Glycosyltransferase</fullName>
    </recommendedName>
</protein>
<dbReference type="SUPFAM" id="SSF53756">
    <property type="entry name" value="UDP-Glycosyltransferase/glycogen phosphorylase"/>
    <property type="match status" value="1"/>
</dbReference>
<evidence type="ECO:0000313" key="1">
    <source>
        <dbReference type="EMBL" id="QHS81092.1"/>
    </source>
</evidence>
<reference evidence="1" key="1">
    <citation type="journal article" date="2020" name="Nature">
        <title>Giant virus diversity and host interactions through global metagenomics.</title>
        <authorList>
            <person name="Schulz F."/>
            <person name="Roux S."/>
            <person name="Paez-Espino D."/>
            <person name="Jungbluth S."/>
            <person name="Walsh D.A."/>
            <person name="Denef V.J."/>
            <person name="McMahon K.D."/>
            <person name="Konstantinidis K.T."/>
            <person name="Eloe-Fadrosh E.A."/>
            <person name="Kyrpides N.C."/>
            <person name="Woyke T."/>
        </authorList>
    </citation>
    <scope>NUCLEOTIDE SEQUENCE</scope>
    <source>
        <strain evidence="1">GVMAG-S-1101161-73</strain>
    </source>
</reference>
<accession>A0A6C0AMW5</accession>
<sequence length="360" mass="41376">MKTRRLRARRQSLKSYVWPANSIVYICGANKVKFGPSDKDLGGSEQAVVQLSKCWAKQGKHVTVFGNVKEGIKDGVDYRPMEELRLADTFNVAIFWRSFGIRLLPLIKAKKVLVDLHDSWDPKNYVSPADLIEKTDYFMVKSKYHRSLYPYIPNSKIRIVMNGVQVGLFEDILEKTPELEEKRDPHRFIYASTYERGLEPILRYTWPRIKRAFPDASFHIFYGMNRLAKTPLGQRLLKLFEQAGVHEHGRVDLEEIARQKAKSGFHLYVSNSETEIDCISVRESLLCGSIPVLGNDYVFSERDGIHVTGSTKDEATYKRAASVIIGSLKREPAYLEKIREKLKKSKTIVSWDEISMAWPV</sequence>
<name>A0A6C0AMW5_9ZZZZ</name>
<proteinExistence type="predicted"/>